<feature type="signal peptide" evidence="4">
    <location>
        <begin position="1"/>
        <end position="18"/>
    </location>
</feature>
<dbReference type="InterPro" id="IPR046449">
    <property type="entry name" value="DEGP_PDZ_sf"/>
</dbReference>
<evidence type="ECO:0000313" key="6">
    <source>
        <dbReference type="EMBL" id="QFR42867.1"/>
    </source>
</evidence>
<gene>
    <name evidence="6" type="ORF">FJR47_02660</name>
</gene>
<keyword evidence="2" id="KW-0378">Hydrolase</keyword>
<feature type="domain" description="Protease Do-like PDZ" evidence="5">
    <location>
        <begin position="332"/>
        <end position="465"/>
    </location>
</feature>
<dbReference type="Pfam" id="PF13365">
    <property type="entry name" value="Trypsin_2"/>
    <property type="match status" value="1"/>
</dbReference>
<accession>A0AAJ4A2S9</accession>
<keyword evidence="3" id="KW-0720">Serine protease</keyword>
<dbReference type="Gene3D" id="3.20.190.20">
    <property type="match status" value="1"/>
</dbReference>
<name>A0AAJ4A2S9_9BACT</name>
<dbReference type="InterPro" id="IPR043504">
    <property type="entry name" value="Peptidase_S1_PA_chymotrypsin"/>
</dbReference>
<keyword evidence="1 6" id="KW-0645">Protease</keyword>
<proteinExistence type="predicted"/>
<evidence type="ECO:0000256" key="4">
    <source>
        <dbReference type="SAM" id="SignalP"/>
    </source>
</evidence>
<feature type="chain" id="PRO_5042467737" evidence="4">
    <location>
        <begin position="19"/>
        <end position="468"/>
    </location>
</feature>
<evidence type="ECO:0000256" key="1">
    <source>
        <dbReference type="ARBA" id="ARBA00022670"/>
    </source>
</evidence>
<organism evidence="6 7">
    <name type="scientific">Sulfurimonas xiamenensis</name>
    <dbReference type="NCBI Taxonomy" id="2590021"/>
    <lineage>
        <taxon>Bacteria</taxon>
        <taxon>Pseudomonadati</taxon>
        <taxon>Campylobacterota</taxon>
        <taxon>Epsilonproteobacteria</taxon>
        <taxon>Campylobacterales</taxon>
        <taxon>Sulfurimonadaceae</taxon>
        <taxon>Sulfurimonas</taxon>
    </lineage>
</organism>
<dbReference type="PRINTS" id="PR00834">
    <property type="entry name" value="PROTEASES2C"/>
</dbReference>
<dbReference type="InterPro" id="IPR009003">
    <property type="entry name" value="Peptidase_S1_PA"/>
</dbReference>
<dbReference type="SUPFAM" id="SSF50156">
    <property type="entry name" value="PDZ domain-like"/>
    <property type="match status" value="1"/>
</dbReference>
<reference evidence="7" key="1">
    <citation type="submission" date="2019-06" db="EMBL/GenBank/DDBJ databases">
        <title>Sulfurimonas gotlandica sp. nov., a chemoautotrophic and psychrotolerant epsilonproteobacterium isolated from a pelagic redoxcline, and an emended description of the genus Sulfurimonas.</title>
        <authorList>
            <person name="Wang S."/>
            <person name="Jiang L."/>
            <person name="Shao Z."/>
        </authorList>
    </citation>
    <scope>NUCLEOTIDE SEQUENCE [LARGE SCALE GENOMIC DNA]</scope>
    <source>
        <strain evidence="7">1-1N</strain>
    </source>
</reference>
<dbReference type="InterPro" id="IPR036034">
    <property type="entry name" value="PDZ_sf"/>
</dbReference>
<dbReference type="Gene3D" id="2.30.42.10">
    <property type="match status" value="1"/>
</dbReference>
<dbReference type="PANTHER" id="PTHR45980:SF9">
    <property type="entry name" value="PROTEASE DO-LIKE 10, MITOCHONDRIAL-RELATED"/>
    <property type="match status" value="1"/>
</dbReference>
<dbReference type="KEGG" id="suln:FJR47_02660"/>
<protein>
    <submittedName>
        <fullName evidence="6">Serine protease</fullName>
    </submittedName>
</protein>
<dbReference type="GO" id="GO:0004252">
    <property type="term" value="F:serine-type endopeptidase activity"/>
    <property type="evidence" value="ECO:0007669"/>
    <property type="project" value="InterPro"/>
</dbReference>
<dbReference type="SUPFAM" id="SSF50494">
    <property type="entry name" value="Trypsin-like serine proteases"/>
    <property type="match status" value="1"/>
</dbReference>
<evidence type="ECO:0000259" key="5">
    <source>
        <dbReference type="Pfam" id="PF17815"/>
    </source>
</evidence>
<dbReference type="InterPro" id="IPR041517">
    <property type="entry name" value="DEGP_PDZ"/>
</dbReference>
<evidence type="ECO:0000256" key="2">
    <source>
        <dbReference type="ARBA" id="ARBA00022801"/>
    </source>
</evidence>
<dbReference type="Pfam" id="PF17815">
    <property type="entry name" value="PDZ_3"/>
    <property type="match status" value="1"/>
</dbReference>
<dbReference type="InterPro" id="IPR001940">
    <property type="entry name" value="Peptidase_S1C"/>
</dbReference>
<dbReference type="PANTHER" id="PTHR45980">
    <property type="match status" value="1"/>
</dbReference>
<sequence length="468" mass="52291">MFLKKLFLLLISTTFLVASSLPIESIVKIHTSTSTADYKYPWQTSKIFRYVGSGAIIDGNRILTSAHVVSGAKFLEVQKENDPKKYIANVKYISHQADLAIVEVQDAGFFKGTKPLKLNENVKPRDEITVLGYPLGGQSISTTTGVISRIEYTSYVWSAEQLLAIQVDAAINSGNSGGPAIDKNGDIVGISMMSLKNASNISYIVPSVIINTFLTDVEDGKVDGFGEDGLSVNFIRNDSVKEYFGLQDGSGILITKVDYGVKDFKENDILLEIDGKAVANDGTIESQFGRVNASLLMHKKQIGDTLNIKVLRDKKIVSFTHTIERLSPLIVYEFEKEPRYCIFGGLAFTPLTKNYISAISDKASGINMLFYKKGKTEDFDEPVVWMQTIFPHNVNRGYWSGAFVVETVNGVKVKNFKHFIQLIDNLDTQFVVIETMENQKIILNVKEARESYNDLKRIYYLNSDRRVD</sequence>
<evidence type="ECO:0000313" key="7">
    <source>
        <dbReference type="Proteomes" id="UP000326061"/>
    </source>
</evidence>
<dbReference type="Gene3D" id="2.40.10.10">
    <property type="entry name" value="Trypsin-like serine proteases"/>
    <property type="match status" value="2"/>
</dbReference>
<evidence type="ECO:0000256" key="3">
    <source>
        <dbReference type="ARBA" id="ARBA00022825"/>
    </source>
</evidence>
<dbReference type="AlphaFoldDB" id="A0AAJ4A2S9"/>
<dbReference type="EMBL" id="CP041166">
    <property type="protein sequence ID" value="QFR42867.1"/>
    <property type="molecule type" value="Genomic_DNA"/>
</dbReference>
<keyword evidence="7" id="KW-1185">Reference proteome</keyword>
<keyword evidence="4" id="KW-0732">Signal</keyword>
<dbReference type="Proteomes" id="UP000326061">
    <property type="component" value="Chromosome"/>
</dbReference>
<dbReference type="GO" id="GO:0006508">
    <property type="term" value="P:proteolysis"/>
    <property type="evidence" value="ECO:0007669"/>
    <property type="project" value="UniProtKB-KW"/>
</dbReference>